<organism evidence="1 2">
    <name type="scientific">Pluteus cervinus</name>
    <dbReference type="NCBI Taxonomy" id="181527"/>
    <lineage>
        <taxon>Eukaryota</taxon>
        <taxon>Fungi</taxon>
        <taxon>Dikarya</taxon>
        <taxon>Basidiomycota</taxon>
        <taxon>Agaricomycotina</taxon>
        <taxon>Agaricomycetes</taxon>
        <taxon>Agaricomycetidae</taxon>
        <taxon>Agaricales</taxon>
        <taxon>Pluteineae</taxon>
        <taxon>Pluteaceae</taxon>
        <taxon>Pluteus</taxon>
    </lineage>
</organism>
<protein>
    <submittedName>
        <fullName evidence="1">Uncharacterized protein</fullName>
    </submittedName>
</protein>
<gene>
    <name evidence="1" type="ORF">BDN72DRAFT_507552</name>
</gene>
<dbReference type="Proteomes" id="UP000308600">
    <property type="component" value="Unassembled WGS sequence"/>
</dbReference>
<name>A0ACD3A4N4_9AGAR</name>
<evidence type="ECO:0000313" key="1">
    <source>
        <dbReference type="EMBL" id="TFK60609.1"/>
    </source>
</evidence>
<proteinExistence type="predicted"/>
<accession>A0ACD3A4N4</accession>
<sequence length="133" mass="15038">MFTRLMTDVLMMAGWGGEAEMLNFPNRLSRLIDITIALNKVIMQKVFSMQVKLMGVPAMTLFDPTMMEDDRAEVLDTRRDDTKAGDQIHVLCTTSLGLEFTLVDHQATSNFTTQAEYALKPKVITSSIFNERD</sequence>
<keyword evidence="2" id="KW-1185">Reference proteome</keyword>
<dbReference type="EMBL" id="ML208753">
    <property type="protein sequence ID" value="TFK60609.1"/>
    <property type="molecule type" value="Genomic_DNA"/>
</dbReference>
<evidence type="ECO:0000313" key="2">
    <source>
        <dbReference type="Proteomes" id="UP000308600"/>
    </source>
</evidence>
<reference evidence="1 2" key="1">
    <citation type="journal article" date="2019" name="Nat. Ecol. Evol.">
        <title>Megaphylogeny resolves global patterns of mushroom evolution.</title>
        <authorList>
            <person name="Varga T."/>
            <person name="Krizsan K."/>
            <person name="Foldi C."/>
            <person name="Dima B."/>
            <person name="Sanchez-Garcia M."/>
            <person name="Sanchez-Ramirez S."/>
            <person name="Szollosi G.J."/>
            <person name="Szarkandi J.G."/>
            <person name="Papp V."/>
            <person name="Albert L."/>
            <person name="Andreopoulos W."/>
            <person name="Angelini C."/>
            <person name="Antonin V."/>
            <person name="Barry K.W."/>
            <person name="Bougher N.L."/>
            <person name="Buchanan P."/>
            <person name="Buyck B."/>
            <person name="Bense V."/>
            <person name="Catcheside P."/>
            <person name="Chovatia M."/>
            <person name="Cooper J."/>
            <person name="Damon W."/>
            <person name="Desjardin D."/>
            <person name="Finy P."/>
            <person name="Geml J."/>
            <person name="Haridas S."/>
            <person name="Hughes K."/>
            <person name="Justo A."/>
            <person name="Karasinski D."/>
            <person name="Kautmanova I."/>
            <person name="Kiss B."/>
            <person name="Kocsube S."/>
            <person name="Kotiranta H."/>
            <person name="LaButti K.M."/>
            <person name="Lechner B.E."/>
            <person name="Liimatainen K."/>
            <person name="Lipzen A."/>
            <person name="Lukacs Z."/>
            <person name="Mihaltcheva S."/>
            <person name="Morgado L.N."/>
            <person name="Niskanen T."/>
            <person name="Noordeloos M.E."/>
            <person name="Ohm R.A."/>
            <person name="Ortiz-Santana B."/>
            <person name="Ovrebo C."/>
            <person name="Racz N."/>
            <person name="Riley R."/>
            <person name="Savchenko A."/>
            <person name="Shiryaev A."/>
            <person name="Soop K."/>
            <person name="Spirin V."/>
            <person name="Szebenyi C."/>
            <person name="Tomsovsky M."/>
            <person name="Tulloss R.E."/>
            <person name="Uehling J."/>
            <person name="Grigoriev I.V."/>
            <person name="Vagvolgyi C."/>
            <person name="Papp T."/>
            <person name="Martin F.M."/>
            <person name="Miettinen O."/>
            <person name="Hibbett D.S."/>
            <person name="Nagy L.G."/>
        </authorList>
    </citation>
    <scope>NUCLEOTIDE SEQUENCE [LARGE SCALE GENOMIC DNA]</scope>
    <source>
        <strain evidence="1 2">NL-1719</strain>
    </source>
</reference>